<dbReference type="EMBL" id="JBHLTQ010000005">
    <property type="protein sequence ID" value="MFC0604806.1"/>
    <property type="molecule type" value="Genomic_DNA"/>
</dbReference>
<dbReference type="InterPro" id="IPR036779">
    <property type="entry name" value="LysM_dom_sf"/>
</dbReference>
<dbReference type="PANTHER" id="PTHR33734:SF22">
    <property type="entry name" value="MEMBRANE-BOUND LYTIC MUREIN TRANSGLYCOSYLASE D"/>
    <property type="match status" value="1"/>
</dbReference>
<protein>
    <submittedName>
        <fullName evidence="2">LysM peptidoglycan-binding domain-containing protein</fullName>
    </submittedName>
</protein>
<comment type="caution">
    <text evidence="2">The sequence shown here is derived from an EMBL/GenBank/DDBJ whole genome shotgun (WGS) entry which is preliminary data.</text>
</comment>
<evidence type="ECO:0000259" key="1">
    <source>
        <dbReference type="PROSITE" id="PS51782"/>
    </source>
</evidence>
<keyword evidence="3" id="KW-1185">Reference proteome</keyword>
<accession>A0ABV6Q956</accession>
<dbReference type="Proteomes" id="UP001589832">
    <property type="component" value="Unassembled WGS sequence"/>
</dbReference>
<dbReference type="SMART" id="SM00257">
    <property type="entry name" value="LysM"/>
    <property type="match status" value="3"/>
</dbReference>
<proteinExistence type="predicted"/>
<dbReference type="InterPro" id="IPR018392">
    <property type="entry name" value="LysM"/>
</dbReference>
<feature type="domain" description="LysM" evidence="1">
    <location>
        <begin position="83"/>
        <end position="126"/>
    </location>
</feature>
<dbReference type="Pfam" id="PF01476">
    <property type="entry name" value="LysM"/>
    <property type="match status" value="3"/>
</dbReference>
<dbReference type="PANTHER" id="PTHR33734">
    <property type="entry name" value="LYSM DOMAIN-CONTAINING GPI-ANCHORED PROTEIN 2"/>
    <property type="match status" value="1"/>
</dbReference>
<gene>
    <name evidence="2" type="ORF">ACFFGA_09605</name>
</gene>
<dbReference type="RefSeq" id="WP_386063077.1">
    <property type="nucleotide sequence ID" value="NZ_JBHLTQ010000005.1"/>
</dbReference>
<evidence type="ECO:0000313" key="2">
    <source>
        <dbReference type="EMBL" id="MFC0604806.1"/>
    </source>
</evidence>
<dbReference type="PROSITE" id="PS51782">
    <property type="entry name" value="LYSM"/>
    <property type="match status" value="3"/>
</dbReference>
<dbReference type="CDD" id="cd00118">
    <property type="entry name" value="LysM"/>
    <property type="match status" value="3"/>
</dbReference>
<dbReference type="SUPFAM" id="SSF54106">
    <property type="entry name" value="LysM domain"/>
    <property type="match status" value="3"/>
</dbReference>
<organism evidence="2 3">
    <name type="scientific">Winogradskyella pulchriflava</name>
    <dbReference type="NCBI Taxonomy" id="1110688"/>
    <lineage>
        <taxon>Bacteria</taxon>
        <taxon>Pseudomonadati</taxon>
        <taxon>Bacteroidota</taxon>
        <taxon>Flavobacteriia</taxon>
        <taxon>Flavobacteriales</taxon>
        <taxon>Flavobacteriaceae</taxon>
        <taxon>Winogradskyella</taxon>
    </lineage>
</organism>
<dbReference type="Gene3D" id="3.10.350.10">
    <property type="entry name" value="LysM domain"/>
    <property type="match status" value="3"/>
</dbReference>
<evidence type="ECO:0000313" key="3">
    <source>
        <dbReference type="Proteomes" id="UP001589832"/>
    </source>
</evidence>
<feature type="domain" description="LysM" evidence="1">
    <location>
        <begin position="207"/>
        <end position="250"/>
    </location>
</feature>
<reference evidence="2 3" key="1">
    <citation type="submission" date="2024-09" db="EMBL/GenBank/DDBJ databases">
        <authorList>
            <person name="Sun Q."/>
            <person name="Mori K."/>
        </authorList>
    </citation>
    <scope>NUCLEOTIDE SEQUENCE [LARGE SCALE GENOMIC DNA]</scope>
    <source>
        <strain evidence="2 3">NCAIM B.02481</strain>
    </source>
</reference>
<name>A0ABV6Q956_9FLAO</name>
<sequence length="251" mass="27956">MQRNYKLILSIVVVLLSGLLAFSQEAGYKDVILDGKPAKLNIATGEITFVNTKDKKRPVQLDAYVASTTKTADNDSTPELDSDYHIVKDGETLFEIANLYNTSLTELKQANGLETTLVDKGQKLRVKNFENLEHNVVDNSSEPLVSKNNNNFHTVEKGQTLYSLAKQYNITVDELKQQNKLTSNIIKVGQKLRVSNFDSNVVTNNLSVWTVSKGDTLYSIAKKNGITVQQLKDLNGLTDNLIKVGQKLHLE</sequence>
<feature type="domain" description="LysM" evidence="1">
    <location>
        <begin position="151"/>
        <end position="194"/>
    </location>
</feature>